<name>A0A6L8LJ27_9RHOB</name>
<comment type="caution">
    <text evidence="1">The sequence shown here is derived from an EMBL/GenBank/DDBJ whole genome shotgun (WGS) entry which is preliminary data.</text>
</comment>
<reference evidence="1 2" key="1">
    <citation type="submission" date="2020-01" db="EMBL/GenBank/DDBJ databases">
        <authorList>
            <person name="Chen S."/>
        </authorList>
    </citation>
    <scope>NUCLEOTIDE SEQUENCE [LARGE SCALE GENOMIC DNA]</scope>
    <source>
        <strain evidence="1 2">GS-10</strain>
    </source>
</reference>
<gene>
    <name evidence="1" type="ORF">GR167_06600</name>
</gene>
<accession>A0A6L8LJ27</accession>
<evidence type="ECO:0000313" key="2">
    <source>
        <dbReference type="Proteomes" id="UP000479043"/>
    </source>
</evidence>
<dbReference type="RefSeq" id="WP_160972685.1">
    <property type="nucleotide sequence ID" value="NZ_WWEN01000003.1"/>
</dbReference>
<keyword evidence="2" id="KW-1185">Reference proteome</keyword>
<proteinExistence type="predicted"/>
<protein>
    <submittedName>
        <fullName evidence="1">Uncharacterized protein</fullName>
    </submittedName>
</protein>
<organism evidence="1 2">
    <name type="scientific">Thalassovita mangrovi</name>
    <dbReference type="NCBI Taxonomy" id="2692236"/>
    <lineage>
        <taxon>Bacteria</taxon>
        <taxon>Pseudomonadati</taxon>
        <taxon>Pseudomonadota</taxon>
        <taxon>Alphaproteobacteria</taxon>
        <taxon>Rhodobacterales</taxon>
        <taxon>Roseobacteraceae</taxon>
        <taxon>Thalassovita</taxon>
    </lineage>
</organism>
<dbReference type="Proteomes" id="UP000479043">
    <property type="component" value="Unassembled WGS sequence"/>
</dbReference>
<dbReference type="EMBL" id="WWEN01000003">
    <property type="protein sequence ID" value="MYM54966.1"/>
    <property type="molecule type" value="Genomic_DNA"/>
</dbReference>
<evidence type="ECO:0000313" key="1">
    <source>
        <dbReference type="EMBL" id="MYM54966.1"/>
    </source>
</evidence>
<dbReference type="AlphaFoldDB" id="A0A6L8LJ27"/>
<sequence>MEIFEISSVKLAELYKDLHCDGCGKALTAEPEEVWAKAGCGYFCADCLANGVHLTHPACDISRRG</sequence>